<gene>
    <name evidence="2" type="ORF">CRP01_31470</name>
</gene>
<dbReference type="EMBL" id="PDUD01000039">
    <property type="protein sequence ID" value="PHN02498.1"/>
    <property type="molecule type" value="Genomic_DNA"/>
</dbReference>
<evidence type="ECO:0000313" key="3">
    <source>
        <dbReference type="Proteomes" id="UP000223913"/>
    </source>
</evidence>
<dbReference type="PANTHER" id="PTHR14097">
    <property type="entry name" value="OXIDOREDUCTASE HTATIP2"/>
    <property type="match status" value="1"/>
</dbReference>
<dbReference type="Gene3D" id="3.40.50.720">
    <property type="entry name" value="NAD(P)-binding Rossmann-like Domain"/>
    <property type="match status" value="1"/>
</dbReference>
<reference evidence="2 3" key="1">
    <citation type="submission" date="2017-10" db="EMBL/GenBank/DDBJ databases">
        <title>The draft genome sequence of Lewinella nigricans NBRC 102662.</title>
        <authorList>
            <person name="Wang K."/>
        </authorList>
    </citation>
    <scope>NUCLEOTIDE SEQUENCE [LARGE SCALE GENOMIC DNA]</scope>
    <source>
        <strain evidence="2 3">NBRC 102662</strain>
    </source>
</reference>
<name>A0A2D0N277_FLAN2</name>
<feature type="domain" description="NAD(P)-binding" evidence="1">
    <location>
        <begin position="3"/>
        <end position="122"/>
    </location>
</feature>
<organism evidence="2 3">
    <name type="scientific">Flavilitoribacter nigricans (strain ATCC 23147 / DSM 23189 / NBRC 102662 / NCIMB 1420 / SS-2)</name>
    <name type="common">Lewinella nigricans</name>
    <dbReference type="NCBI Taxonomy" id="1122177"/>
    <lineage>
        <taxon>Bacteria</taxon>
        <taxon>Pseudomonadati</taxon>
        <taxon>Bacteroidota</taxon>
        <taxon>Saprospiria</taxon>
        <taxon>Saprospirales</taxon>
        <taxon>Lewinellaceae</taxon>
        <taxon>Flavilitoribacter</taxon>
    </lineage>
</organism>
<proteinExistence type="predicted"/>
<dbReference type="PANTHER" id="PTHR14097:SF7">
    <property type="entry name" value="OXIDOREDUCTASE HTATIP2"/>
    <property type="match status" value="1"/>
</dbReference>
<dbReference type="InterPro" id="IPR036291">
    <property type="entry name" value="NAD(P)-bd_dom_sf"/>
</dbReference>
<protein>
    <recommendedName>
        <fullName evidence="1">NAD(P)-binding domain-containing protein</fullName>
    </recommendedName>
</protein>
<dbReference type="SUPFAM" id="SSF51735">
    <property type="entry name" value="NAD(P)-binding Rossmann-fold domains"/>
    <property type="match status" value="1"/>
</dbReference>
<dbReference type="InterPro" id="IPR016040">
    <property type="entry name" value="NAD(P)-bd_dom"/>
</dbReference>
<evidence type="ECO:0000313" key="2">
    <source>
        <dbReference type="EMBL" id="PHN02498.1"/>
    </source>
</evidence>
<dbReference type="Pfam" id="PF13460">
    <property type="entry name" value="NAD_binding_10"/>
    <property type="match status" value="1"/>
</dbReference>
<evidence type="ECO:0000259" key="1">
    <source>
        <dbReference type="Pfam" id="PF13460"/>
    </source>
</evidence>
<sequence>MLGASGAVGGQVLQTLFGQQNVARISLLGRTPIPDLRAEGIVIEQHRIDIHHPDTYRELLPGHTVAICTLGVGQPSKVSREVFIEVDKTAVAAFAEACKAAGIRHFELLSSVGTDADSFNFYLRTKGELNAILESLQFDRLSIFQPSMILTPTNRYGFSQAVMLKVWPLLDPVLRGSWKKYRGIRVSELGRAMALNIFRENSGREYLSWAEFKAIAGSGK</sequence>
<accession>A0A2D0N277</accession>
<dbReference type="AlphaFoldDB" id="A0A2D0N277"/>
<keyword evidence="3" id="KW-1185">Reference proteome</keyword>
<dbReference type="OrthoDB" id="9798632at2"/>
<comment type="caution">
    <text evidence="2">The sequence shown here is derived from an EMBL/GenBank/DDBJ whole genome shotgun (WGS) entry which is preliminary data.</text>
</comment>
<dbReference type="Proteomes" id="UP000223913">
    <property type="component" value="Unassembled WGS sequence"/>
</dbReference>